<dbReference type="HOGENOM" id="CLU_029794_0_0_1"/>
<feature type="region of interest" description="Disordered" evidence="1">
    <location>
        <begin position="15"/>
        <end position="62"/>
    </location>
</feature>
<evidence type="ECO:0000256" key="1">
    <source>
        <dbReference type="SAM" id="MobiDB-lite"/>
    </source>
</evidence>
<dbReference type="EMBL" id="KN847976">
    <property type="protein sequence ID" value="KIR48938.1"/>
    <property type="molecule type" value="Genomic_DNA"/>
</dbReference>
<dbReference type="Pfam" id="PF10544">
    <property type="entry name" value="T5orf172"/>
    <property type="match status" value="1"/>
</dbReference>
<name>A0A0D0UL51_CRYGA</name>
<dbReference type="InterPro" id="IPR053006">
    <property type="entry name" value="Meiosis_regulatory"/>
</dbReference>
<dbReference type="OrthoDB" id="2417614at2759"/>
<feature type="region of interest" description="Disordered" evidence="1">
    <location>
        <begin position="88"/>
        <end position="123"/>
    </location>
</feature>
<feature type="compositionally biased region" description="Basic and acidic residues" evidence="1">
    <location>
        <begin position="88"/>
        <end position="97"/>
    </location>
</feature>
<reference evidence="3" key="1">
    <citation type="submission" date="2015-01" db="EMBL/GenBank/DDBJ databases">
        <title>The Genome Sequence of Cryptococcus gattii CA1280.</title>
        <authorList>
            <consortium name="The Broad Institute Genomics Platform"/>
            <person name="Cuomo C."/>
            <person name="Litvintseva A."/>
            <person name="Chen Y."/>
            <person name="Heitman J."/>
            <person name="Sun S."/>
            <person name="Springer D."/>
            <person name="Dromer F."/>
            <person name="Young S."/>
            <person name="Zeng Q."/>
            <person name="Gargeya S."/>
            <person name="Abouelleil A."/>
            <person name="Alvarado L."/>
            <person name="Chapman S.B."/>
            <person name="Gainer-Dewar J."/>
            <person name="Goldberg J."/>
            <person name="Griggs A."/>
            <person name="Gujja S."/>
            <person name="Hansen M."/>
            <person name="Howarth C."/>
            <person name="Imamovic A."/>
            <person name="Larimer J."/>
            <person name="Murphy C."/>
            <person name="Naylor J."/>
            <person name="Pearson M."/>
            <person name="Priest M."/>
            <person name="Roberts A."/>
            <person name="Saif S."/>
            <person name="Shea T."/>
            <person name="Sykes S."/>
            <person name="Wortman J."/>
            <person name="Nusbaum C."/>
            <person name="Birren B."/>
        </authorList>
    </citation>
    <scope>NUCLEOTIDE SEQUENCE [LARGE SCALE GENOMIC DNA]</scope>
    <source>
        <strain evidence="3">CA1280</strain>
    </source>
</reference>
<protein>
    <recommendedName>
        <fullName evidence="2">Bacteriophage T5 Orf172 DNA-binding domain-containing protein</fullName>
    </recommendedName>
</protein>
<feature type="compositionally biased region" description="Polar residues" evidence="1">
    <location>
        <begin position="261"/>
        <end position="272"/>
    </location>
</feature>
<feature type="domain" description="Bacteriophage T5 Orf172 DNA-binding" evidence="2">
    <location>
        <begin position="475"/>
        <end position="616"/>
    </location>
</feature>
<organism evidence="3">
    <name type="scientific">Cryptococcus bacillisporus CA1280</name>
    <dbReference type="NCBI Taxonomy" id="1296109"/>
    <lineage>
        <taxon>Eukaryota</taxon>
        <taxon>Fungi</taxon>
        <taxon>Dikarya</taxon>
        <taxon>Basidiomycota</taxon>
        <taxon>Agaricomycotina</taxon>
        <taxon>Tremellomycetes</taxon>
        <taxon>Tremellales</taxon>
        <taxon>Cryptococcaceae</taxon>
        <taxon>Cryptococcus</taxon>
        <taxon>Cryptococcus gattii species complex</taxon>
    </lineage>
</organism>
<feature type="compositionally biased region" description="Polar residues" evidence="1">
    <location>
        <begin position="282"/>
        <end position="291"/>
    </location>
</feature>
<sequence length="627" mass="69621">MSHLTGPYQRQLYSDATTSSSNAHHIHPLPYHPPTRYHRIPQQPPPTSYSPSQPSAQAALAAQALRSRGNEYLLSLTTSVNNLQLHDGIKSSDRSSRVPEYFSRTHRAAPRPSSSSPNYNKQLPPLPLPGVVPSHHYSAGLPNVTASQGSFPFQNTPVAKSLHSGLAPGLAVSRDGSVPAVAERPTSNTYRNVDHNLSVMDKPVFPKMRPQASPAIAASVNEKGKANPLNNKEEVTPKSKSLQANHPFSTPEDARHDSVIDLTQISDSSDSPPSGLAKENVTPRSFTTPMKATSDLRRSFLTSPSPLSTSPTRRSSSNTPSTISPSRTKKLNSPHKPCTSNSSSVQCSGFTRTGQPCKRLVKAKAPYLSIRDVSVAPVSLDGDDEDARSEKVMGRYCKDHAGMICTAKGFYWRRERDSSGVWIEFDDYIPQALGQQTQTLLRMTMETKLTPKECAGFLYAYELKGRMRLQHLETSELSFYKVGRTDNVPRRIGQWTNQCQSKRPTLLDIFPRPSGSTRPSVTSSLHRSDTLTTSFLPGATTHRTPPLLAMKRWERLVHLELSERCASHPLSEQAYERVRMKCKDCGTVHREIFPLIKVHQGHRIAYEEIVECVDRWGKFIKVICEEM</sequence>
<evidence type="ECO:0000259" key="2">
    <source>
        <dbReference type="Pfam" id="PF10544"/>
    </source>
</evidence>
<proteinExistence type="predicted"/>
<evidence type="ECO:0000313" key="3">
    <source>
        <dbReference type="EMBL" id="KIR48938.1"/>
    </source>
</evidence>
<accession>A0A0D0UL51</accession>
<dbReference type="PANTHER" id="PTHR28094">
    <property type="entry name" value="MEIOTICALLY UP-REGULATED GENE 113 PROTEIN"/>
    <property type="match status" value="1"/>
</dbReference>
<dbReference type="PANTHER" id="PTHR28094:SF1">
    <property type="entry name" value="MEIOTICALLY UP-REGULATED GENE 113 PROTEIN"/>
    <property type="match status" value="1"/>
</dbReference>
<dbReference type="InterPro" id="IPR018306">
    <property type="entry name" value="Phage_T5_Orf172_DNA-bd"/>
</dbReference>
<gene>
    <name evidence="3" type="ORF">I312_02008</name>
</gene>
<feature type="compositionally biased region" description="Low complexity" evidence="1">
    <location>
        <begin position="49"/>
        <end position="62"/>
    </location>
</feature>
<feature type="compositionally biased region" description="Low complexity" evidence="1">
    <location>
        <begin position="299"/>
        <end position="326"/>
    </location>
</feature>
<dbReference type="AlphaFoldDB" id="A0A0D0UL51"/>
<feature type="compositionally biased region" description="Polar residues" evidence="1">
    <location>
        <begin position="338"/>
        <end position="348"/>
    </location>
</feature>
<feature type="region of interest" description="Disordered" evidence="1">
    <location>
        <begin position="219"/>
        <end position="348"/>
    </location>
</feature>
<feature type="compositionally biased region" description="Polar residues" evidence="1">
    <location>
        <begin position="238"/>
        <end position="248"/>
    </location>
</feature>